<dbReference type="Proteomes" id="UP001472677">
    <property type="component" value="Unassembled WGS sequence"/>
</dbReference>
<evidence type="ECO:0000313" key="1">
    <source>
        <dbReference type="EMBL" id="KAK8510452.1"/>
    </source>
</evidence>
<evidence type="ECO:0000313" key="2">
    <source>
        <dbReference type="Proteomes" id="UP001472677"/>
    </source>
</evidence>
<keyword evidence="2" id="KW-1185">Reference proteome</keyword>
<organism evidence="1 2">
    <name type="scientific">Hibiscus sabdariffa</name>
    <name type="common">roselle</name>
    <dbReference type="NCBI Taxonomy" id="183260"/>
    <lineage>
        <taxon>Eukaryota</taxon>
        <taxon>Viridiplantae</taxon>
        <taxon>Streptophyta</taxon>
        <taxon>Embryophyta</taxon>
        <taxon>Tracheophyta</taxon>
        <taxon>Spermatophyta</taxon>
        <taxon>Magnoliopsida</taxon>
        <taxon>eudicotyledons</taxon>
        <taxon>Gunneridae</taxon>
        <taxon>Pentapetalae</taxon>
        <taxon>rosids</taxon>
        <taxon>malvids</taxon>
        <taxon>Malvales</taxon>
        <taxon>Malvaceae</taxon>
        <taxon>Malvoideae</taxon>
        <taxon>Hibiscus</taxon>
    </lineage>
</organism>
<protein>
    <submittedName>
        <fullName evidence="1">Uncharacterized protein</fullName>
    </submittedName>
</protein>
<comment type="caution">
    <text evidence="1">The sequence shown here is derived from an EMBL/GenBank/DDBJ whole genome shotgun (WGS) entry which is preliminary data.</text>
</comment>
<name>A0ABR2BTJ3_9ROSI</name>
<gene>
    <name evidence="1" type="ORF">V6N12_055299</name>
</gene>
<reference evidence="1 2" key="1">
    <citation type="journal article" date="2024" name="G3 (Bethesda)">
        <title>Genome assembly of Hibiscus sabdariffa L. provides insights into metabolisms of medicinal natural products.</title>
        <authorList>
            <person name="Kim T."/>
        </authorList>
    </citation>
    <scope>NUCLEOTIDE SEQUENCE [LARGE SCALE GENOMIC DNA]</scope>
    <source>
        <strain evidence="1">TK-2024</strain>
        <tissue evidence="1">Old leaves</tissue>
    </source>
</reference>
<dbReference type="EMBL" id="JBBPBM010000085">
    <property type="protein sequence ID" value="KAK8510452.1"/>
    <property type="molecule type" value="Genomic_DNA"/>
</dbReference>
<proteinExistence type="predicted"/>
<accession>A0ABR2BTJ3</accession>
<sequence>QANTLLPFGLSSSLPGKKYRLDDTEAQLINSELCPRGGLALKLHLASEQSVPELHEWP</sequence>
<feature type="non-terminal residue" evidence="1">
    <location>
        <position position="1"/>
    </location>
</feature>